<sequence>MEKFVRRPVIWLAAALVVIVMTVLAVTNAKVTNGETSGEQSDPGGGPMRVMTFNLRYAAADDQPWEKRRPVMKELLLNEQPDVIGTQEGLLQQIADLETNLPAYGQIGVGREGGNIGEHMAVFYKKERVKPLEHNHFWLSDTPHVIASASWGNKIPRMVTWVRFQDLQTQKTFYFVNTHLDHESPGSREKSAQLLLDTFQTFDPEIPVILTGDFNSWTDSTVYKKLTGAGAGNLTDAFLDAKQRANDTLGTLHGYKDPTGGRPTHRIDWILYRGKINVIRGEINTFSKEGQYPSDHFPVAVDIVLQKASKTTAETVVKQPAAPALLITEVVPNSNDKGNFNYVEVYNQGETSIDLNGYKLIYYSGASFDKAKSNKWTITKDAFSGTTVIGPRETKVIWIKKQPCCYNLGMDAFLRNYGLTASDLRPEQMLAVFTPGTNQGLNGTATDGRSLSIASPDGYHLVGVEYNQGALDVKANESVTYVKPEPFISVMRKQSGNQKPTPGIVASDQVGVVKQP</sequence>
<proteinExistence type="predicted"/>
<evidence type="ECO:0000313" key="4">
    <source>
        <dbReference type="Proteomes" id="UP000730618"/>
    </source>
</evidence>
<dbReference type="EMBL" id="CAJVCE010000005">
    <property type="protein sequence ID" value="CAG7637589.1"/>
    <property type="molecule type" value="Genomic_DNA"/>
</dbReference>
<comment type="caution">
    <text evidence="3">The sequence shown here is derived from an EMBL/GenBank/DDBJ whole genome shotgun (WGS) entry which is preliminary data.</text>
</comment>
<evidence type="ECO:0000313" key="3">
    <source>
        <dbReference type="EMBL" id="CAG7637589.1"/>
    </source>
</evidence>
<evidence type="ECO:0000256" key="1">
    <source>
        <dbReference type="SAM" id="MobiDB-lite"/>
    </source>
</evidence>
<dbReference type="InterPro" id="IPR001322">
    <property type="entry name" value="Lamin_tail_dom"/>
</dbReference>
<feature type="region of interest" description="Disordered" evidence="1">
    <location>
        <begin position="493"/>
        <end position="516"/>
    </location>
</feature>
<dbReference type="PANTHER" id="PTHR12121">
    <property type="entry name" value="CARBON CATABOLITE REPRESSOR PROTEIN 4"/>
    <property type="match status" value="1"/>
</dbReference>
<name>A0ABN7TLU8_9BACL</name>
<protein>
    <recommendedName>
        <fullName evidence="2">LTD domain-containing protein</fullName>
    </recommendedName>
</protein>
<dbReference type="PANTHER" id="PTHR12121:SF36">
    <property type="entry name" value="ENDONUCLEASE_EXONUCLEASE_PHOSPHATASE DOMAIN-CONTAINING PROTEIN"/>
    <property type="match status" value="1"/>
</dbReference>
<dbReference type="Pfam" id="PF00932">
    <property type="entry name" value="LTD"/>
    <property type="match status" value="1"/>
</dbReference>
<reference evidence="3 4" key="1">
    <citation type="submission" date="2021-06" db="EMBL/GenBank/DDBJ databases">
        <authorList>
            <person name="Criscuolo A."/>
        </authorList>
    </citation>
    <scope>NUCLEOTIDE SEQUENCE [LARGE SCALE GENOMIC DNA]</scope>
    <source>
        <strain evidence="4">CIP 111802</strain>
    </source>
</reference>
<dbReference type="RefSeq" id="WP_230414874.1">
    <property type="nucleotide sequence ID" value="NZ_CAJVCE010000005.1"/>
</dbReference>
<dbReference type="CDD" id="cd09083">
    <property type="entry name" value="EEP-1"/>
    <property type="match status" value="1"/>
</dbReference>
<accession>A0ABN7TLU8</accession>
<keyword evidence="4" id="KW-1185">Reference proteome</keyword>
<gene>
    <name evidence="3" type="ORF">PAECIP111802_02373</name>
</gene>
<dbReference type="Pfam" id="PF03372">
    <property type="entry name" value="Exo_endo_phos"/>
    <property type="match status" value="1"/>
</dbReference>
<evidence type="ECO:0000259" key="2">
    <source>
        <dbReference type="PROSITE" id="PS51841"/>
    </source>
</evidence>
<dbReference type="Proteomes" id="UP000730618">
    <property type="component" value="Unassembled WGS sequence"/>
</dbReference>
<dbReference type="PROSITE" id="PS51841">
    <property type="entry name" value="LTD"/>
    <property type="match status" value="1"/>
</dbReference>
<dbReference type="InterPro" id="IPR050410">
    <property type="entry name" value="CCR4/nocturin_mRNA_transcr"/>
</dbReference>
<dbReference type="InterPro" id="IPR005135">
    <property type="entry name" value="Endo/exonuclease/phosphatase"/>
</dbReference>
<feature type="domain" description="LTD" evidence="2">
    <location>
        <begin position="309"/>
        <end position="483"/>
    </location>
</feature>
<organism evidence="3 4">
    <name type="scientific">Paenibacillus allorhizosphaerae</name>
    <dbReference type="NCBI Taxonomy" id="2849866"/>
    <lineage>
        <taxon>Bacteria</taxon>
        <taxon>Bacillati</taxon>
        <taxon>Bacillota</taxon>
        <taxon>Bacilli</taxon>
        <taxon>Bacillales</taxon>
        <taxon>Paenibacillaceae</taxon>
        <taxon>Paenibacillus</taxon>
    </lineage>
</organism>